<dbReference type="InterPro" id="IPR054416">
    <property type="entry name" value="GST_UstS-like_C"/>
</dbReference>
<organism evidence="2 3">
    <name type="scientific">Thelephora terrestris</name>
    <dbReference type="NCBI Taxonomy" id="56493"/>
    <lineage>
        <taxon>Eukaryota</taxon>
        <taxon>Fungi</taxon>
        <taxon>Dikarya</taxon>
        <taxon>Basidiomycota</taxon>
        <taxon>Agaricomycotina</taxon>
        <taxon>Agaricomycetes</taxon>
        <taxon>Thelephorales</taxon>
        <taxon>Thelephoraceae</taxon>
        <taxon>Thelephora</taxon>
    </lineage>
</organism>
<dbReference type="Pfam" id="PF22041">
    <property type="entry name" value="GST_C_7"/>
    <property type="match status" value="1"/>
</dbReference>
<evidence type="ECO:0000259" key="1">
    <source>
        <dbReference type="Pfam" id="PF22041"/>
    </source>
</evidence>
<name>A0A9P6L547_9AGAM</name>
<keyword evidence="3" id="KW-1185">Reference proteome</keyword>
<evidence type="ECO:0000313" key="2">
    <source>
        <dbReference type="EMBL" id="KAF9783121.1"/>
    </source>
</evidence>
<reference evidence="2" key="2">
    <citation type="submission" date="2020-11" db="EMBL/GenBank/DDBJ databases">
        <authorList>
            <consortium name="DOE Joint Genome Institute"/>
            <person name="Kuo A."/>
            <person name="Miyauchi S."/>
            <person name="Kiss E."/>
            <person name="Drula E."/>
            <person name="Kohler A."/>
            <person name="Sanchez-Garcia M."/>
            <person name="Andreopoulos B."/>
            <person name="Barry K.W."/>
            <person name="Bonito G."/>
            <person name="Buee M."/>
            <person name="Carver A."/>
            <person name="Chen C."/>
            <person name="Cichocki N."/>
            <person name="Clum A."/>
            <person name="Culley D."/>
            <person name="Crous P.W."/>
            <person name="Fauchery L."/>
            <person name="Girlanda M."/>
            <person name="Hayes R."/>
            <person name="Keri Z."/>
            <person name="Labutti K."/>
            <person name="Lipzen A."/>
            <person name="Lombard V."/>
            <person name="Magnuson J."/>
            <person name="Maillard F."/>
            <person name="Morin E."/>
            <person name="Murat C."/>
            <person name="Nolan M."/>
            <person name="Ohm R."/>
            <person name="Pangilinan J."/>
            <person name="Pereira M."/>
            <person name="Perotto S."/>
            <person name="Peter M."/>
            <person name="Riley R."/>
            <person name="Sitrit Y."/>
            <person name="Stielow B."/>
            <person name="Szollosi G."/>
            <person name="Zifcakova L."/>
            <person name="Stursova M."/>
            <person name="Spatafora J.W."/>
            <person name="Tedersoo L."/>
            <person name="Vaario L.-M."/>
            <person name="Yamada A."/>
            <person name="Yan M."/>
            <person name="Wang P."/>
            <person name="Xu J."/>
            <person name="Bruns T."/>
            <person name="Baldrian P."/>
            <person name="Vilgalys R."/>
            <person name="Henrissat B."/>
            <person name="Grigoriev I.V."/>
            <person name="Hibbett D."/>
            <person name="Nagy L.G."/>
            <person name="Martin F.M."/>
        </authorList>
    </citation>
    <scope>NUCLEOTIDE SEQUENCE</scope>
    <source>
        <strain evidence="2">UH-Tt-Lm1</strain>
    </source>
</reference>
<sequence>MGYPIDNPKFFWVDYRHPHSTHPHFSSRVISGRWRESRRSSGNAVLCAPCRERCLGRPHRLAFNKELREADLGDTLVNIAKDPQSHWDAYKDAFSSVALPVYGKAEGIFLRGNEPGWADFMTASALLSIKLSYGVDSKDRKSIETWDNGRWIKLIKDLEPYAHIDGRDGRNAGASSRIELLWLRL</sequence>
<comment type="caution">
    <text evidence="2">The sequence shown here is derived from an EMBL/GenBank/DDBJ whole genome shotgun (WGS) entry which is preliminary data.</text>
</comment>
<dbReference type="Proteomes" id="UP000736335">
    <property type="component" value="Unassembled WGS sequence"/>
</dbReference>
<proteinExistence type="predicted"/>
<dbReference type="Gene3D" id="1.20.1050.10">
    <property type="match status" value="1"/>
</dbReference>
<protein>
    <recommendedName>
        <fullName evidence="1">Glutathione S-transferase UstS-like C-terminal domain-containing protein</fullName>
    </recommendedName>
</protein>
<dbReference type="OrthoDB" id="4951845at2759"/>
<reference evidence="2" key="1">
    <citation type="journal article" date="2020" name="Nat. Commun.">
        <title>Large-scale genome sequencing of mycorrhizal fungi provides insights into the early evolution of symbiotic traits.</title>
        <authorList>
            <person name="Miyauchi S."/>
            <person name="Kiss E."/>
            <person name="Kuo A."/>
            <person name="Drula E."/>
            <person name="Kohler A."/>
            <person name="Sanchez-Garcia M."/>
            <person name="Morin E."/>
            <person name="Andreopoulos B."/>
            <person name="Barry K.W."/>
            <person name="Bonito G."/>
            <person name="Buee M."/>
            <person name="Carver A."/>
            <person name="Chen C."/>
            <person name="Cichocki N."/>
            <person name="Clum A."/>
            <person name="Culley D."/>
            <person name="Crous P.W."/>
            <person name="Fauchery L."/>
            <person name="Girlanda M."/>
            <person name="Hayes R.D."/>
            <person name="Keri Z."/>
            <person name="LaButti K."/>
            <person name="Lipzen A."/>
            <person name="Lombard V."/>
            <person name="Magnuson J."/>
            <person name="Maillard F."/>
            <person name="Murat C."/>
            <person name="Nolan M."/>
            <person name="Ohm R.A."/>
            <person name="Pangilinan J."/>
            <person name="Pereira M.F."/>
            <person name="Perotto S."/>
            <person name="Peter M."/>
            <person name="Pfister S."/>
            <person name="Riley R."/>
            <person name="Sitrit Y."/>
            <person name="Stielow J.B."/>
            <person name="Szollosi G."/>
            <person name="Zifcakova L."/>
            <person name="Stursova M."/>
            <person name="Spatafora J.W."/>
            <person name="Tedersoo L."/>
            <person name="Vaario L.M."/>
            <person name="Yamada A."/>
            <person name="Yan M."/>
            <person name="Wang P."/>
            <person name="Xu J."/>
            <person name="Bruns T."/>
            <person name="Baldrian P."/>
            <person name="Vilgalys R."/>
            <person name="Dunand C."/>
            <person name="Henrissat B."/>
            <person name="Grigoriev I.V."/>
            <person name="Hibbett D."/>
            <person name="Nagy L.G."/>
            <person name="Martin F.M."/>
        </authorList>
    </citation>
    <scope>NUCLEOTIDE SEQUENCE</scope>
    <source>
        <strain evidence="2">UH-Tt-Lm1</strain>
    </source>
</reference>
<dbReference type="EMBL" id="WIUZ02000010">
    <property type="protein sequence ID" value="KAF9783121.1"/>
    <property type="molecule type" value="Genomic_DNA"/>
</dbReference>
<feature type="domain" description="Glutathione S-transferase UstS-like C-terminal" evidence="1">
    <location>
        <begin position="61"/>
        <end position="161"/>
    </location>
</feature>
<dbReference type="AlphaFoldDB" id="A0A9P6L547"/>
<evidence type="ECO:0000313" key="3">
    <source>
        <dbReference type="Proteomes" id="UP000736335"/>
    </source>
</evidence>
<gene>
    <name evidence="2" type="ORF">BJ322DRAFT_1155953</name>
</gene>
<accession>A0A9P6L547</accession>